<dbReference type="AlphaFoldDB" id="A0A0A8YN12"/>
<organism evidence="1">
    <name type="scientific">Arundo donax</name>
    <name type="common">Giant reed</name>
    <name type="synonym">Donax arundinaceus</name>
    <dbReference type="NCBI Taxonomy" id="35708"/>
    <lineage>
        <taxon>Eukaryota</taxon>
        <taxon>Viridiplantae</taxon>
        <taxon>Streptophyta</taxon>
        <taxon>Embryophyta</taxon>
        <taxon>Tracheophyta</taxon>
        <taxon>Spermatophyta</taxon>
        <taxon>Magnoliopsida</taxon>
        <taxon>Liliopsida</taxon>
        <taxon>Poales</taxon>
        <taxon>Poaceae</taxon>
        <taxon>PACMAD clade</taxon>
        <taxon>Arundinoideae</taxon>
        <taxon>Arundineae</taxon>
        <taxon>Arundo</taxon>
    </lineage>
</organism>
<name>A0A0A8YN12_ARUDO</name>
<reference evidence="1" key="2">
    <citation type="journal article" date="2015" name="Data Brief">
        <title>Shoot transcriptome of the giant reed, Arundo donax.</title>
        <authorList>
            <person name="Barrero R.A."/>
            <person name="Guerrero F.D."/>
            <person name="Moolhuijzen P."/>
            <person name="Goolsby J.A."/>
            <person name="Tidwell J."/>
            <person name="Bellgard S.E."/>
            <person name="Bellgard M.I."/>
        </authorList>
    </citation>
    <scope>NUCLEOTIDE SEQUENCE</scope>
    <source>
        <tissue evidence="1">Shoot tissue taken approximately 20 cm above the soil surface</tissue>
    </source>
</reference>
<dbReference type="EMBL" id="GBRH01269836">
    <property type="protein sequence ID" value="JAD28059.1"/>
    <property type="molecule type" value="Transcribed_RNA"/>
</dbReference>
<accession>A0A0A8YN12</accession>
<evidence type="ECO:0000313" key="1">
    <source>
        <dbReference type="EMBL" id="JAD28059.1"/>
    </source>
</evidence>
<proteinExistence type="predicted"/>
<reference evidence="1" key="1">
    <citation type="submission" date="2014-09" db="EMBL/GenBank/DDBJ databases">
        <authorList>
            <person name="Magalhaes I.L.F."/>
            <person name="Oliveira U."/>
            <person name="Santos F.R."/>
            <person name="Vidigal T.H.D.A."/>
            <person name="Brescovit A.D."/>
            <person name="Santos A.J."/>
        </authorList>
    </citation>
    <scope>NUCLEOTIDE SEQUENCE</scope>
    <source>
        <tissue evidence="1">Shoot tissue taken approximately 20 cm above the soil surface</tissue>
    </source>
</reference>
<sequence length="29" mass="3388">MHICCLLFVRSSMCSYVSQHCIWLCALHC</sequence>
<protein>
    <submittedName>
        <fullName evidence="1">Uncharacterized protein</fullName>
    </submittedName>
</protein>